<accession>A0A432VPF4</accession>
<proteinExistence type="predicted"/>
<dbReference type="AlphaFoldDB" id="A0A432VPF4"/>
<organism evidence="1 2">
    <name type="scientific">Aliidiomarina iranensis</name>
    <dbReference type="NCBI Taxonomy" id="1434071"/>
    <lineage>
        <taxon>Bacteria</taxon>
        <taxon>Pseudomonadati</taxon>
        <taxon>Pseudomonadota</taxon>
        <taxon>Gammaproteobacteria</taxon>
        <taxon>Alteromonadales</taxon>
        <taxon>Idiomarinaceae</taxon>
        <taxon>Aliidiomarina</taxon>
    </lineage>
</organism>
<dbReference type="EMBL" id="PIPJ01000026">
    <property type="protein sequence ID" value="RUO17976.1"/>
    <property type="molecule type" value="Genomic_DNA"/>
</dbReference>
<dbReference type="OrthoDB" id="1759058at2"/>
<keyword evidence="2" id="KW-1185">Reference proteome</keyword>
<dbReference type="RefSeq" id="WP_126768519.1">
    <property type="nucleotide sequence ID" value="NZ_PIPJ01000026.1"/>
</dbReference>
<reference evidence="2" key="1">
    <citation type="journal article" date="2018" name="Front. Microbiol.">
        <title>Genome-Based Analysis Reveals the Taxonomy and Diversity of the Family Idiomarinaceae.</title>
        <authorList>
            <person name="Liu Y."/>
            <person name="Lai Q."/>
            <person name="Shao Z."/>
        </authorList>
    </citation>
    <scope>NUCLEOTIDE SEQUENCE [LARGE SCALE GENOMIC DNA]</scope>
    <source>
        <strain evidence="2">GBPy7</strain>
    </source>
</reference>
<dbReference type="Proteomes" id="UP000288395">
    <property type="component" value="Unassembled WGS sequence"/>
</dbReference>
<evidence type="ECO:0000313" key="2">
    <source>
        <dbReference type="Proteomes" id="UP000288395"/>
    </source>
</evidence>
<protein>
    <submittedName>
        <fullName evidence="1">Uncharacterized protein</fullName>
    </submittedName>
</protein>
<sequence>MNEAGSQLTAAIRQKEVFADYFEKVTGMSVQDSITLYEAQTGDSLTVNEVEKMFMDPDYAREQLMANENLHKVYRGILNSNVPQTMPGASSNFVRLPWYKSIFHNPWYAPWQNSKWVGRNGGHLEAVYNRQGNLVSSNDYMGTFNFFGPDQIRAHKAADVDPYFKWGN</sequence>
<comment type="caution">
    <text evidence="1">The sequence shown here is derived from an EMBL/GenBank/DDBJ whole genome shotgun (WGS) entry which is preliminary data.</text>
</comment>
<evidence type="ECO:0000313" key="1">
    <source>
        <dbReference type="EMBL" id="RUO17976.1"/>
    </source>
</evidence>
<name>A0A432VPF4_9GAMM</name>
<gene>
    <name evidence="1" type="ORF">CWE08_12130</name>
</gene>